<reference evidence="2" key="1">
    <citation type="submission" date="2025-08" db="UniProtKB">
        <authorList>
            <consortium name="RefSeq"/>
        </authorList>
    </citation>
    <scope>IDENTIFICATION</scope>
</reference>
<accession>A0ABM4TTN2</accession>
<name>A0ABM4TTN2_DROSZ</name>
<organism evidence="1 2">
    <name type="scientific">Drosophila suzukii</name>
    <name type="common">Spotted-wing drosophila fruit fly</name>
    <dbReference type="NCBI Taxonomy" id="28584"/>
    <lineage>
        <taxon>Eukaryota</taxon>
        <taxon>Metazoa</taxon>
        <taxon>Ecdysozoa</taxon>
        <taxon>Arthropoda</taxon>
        <taxon>Hexapoda</taxon>
        <taxon>Insecta</taxon>
        <taxon>Pterygota</taxon>
        <taxon>Neoptera</taxon>
        <taxon>Endopterygota</taxon>
        <taxon>Diptera</taxon>
        <taxon>Brachycera</taxon>
        <taxon>Muscomorpha</taxon>
        <taxon>Ephydroidea</taxon>
        <taxon>Drosophilidae</taxon>
        <taxon>Drosophila</taxon>
        <taxon>Sophophora</taxon>
    </lineage>
</organism>
<evidence type="ECO:0000313" key="1">
    <source>
        <dbReference type="Proteomes" id="UP001652628"/>
    </source>
</evidence>
<dbReference type="GeneID" id="108020352"/>
<dbReference type="RefSeq" id="XP_070853310.1">
    <property type="nucleotide sequence ID" value="XM_070997209.1"/>
</dbReference>
<protein>
    <submittedName>
        <fullName evidence="2">Uncharacterized protein isoform X5</fullName>
    </submittedName>
</protein>
<gene>
    <name evidence="2" type="primary">LOC108020352</name>
</gene>
<sequence length="160" mass="18122">MRSRSMRICINNKSGLITLDIYHHQLQFSTFSRLHSHRLFLLNQLKVLKSCKTTSNTNSDDLSVMTPDNTTTSYLAAYAELEDPLASTGRRKIGRPLRNSWRSHSQPLPGCWATSCSISGSTTFSYFLKVQYAYCDSELYCGGAGKIAKHPWDEKEALNY</sequence>
<evidence type="ECO:0000313" key="2">
    <source>
        <dbReference type="RefSeq" id="XP_070853310.1"/>
    </source>
</evidence>
<dbReference type="Proteomes" id="UP001652628">
    <property type="component" value="Chromosome 4"/>
</dbReference>
<keyword evidence="1" id="KW-1185">Reference proteome</keyword>
<proteinExistence type="predicted"/>